<proteinExistence type="predicted"/>
<evidence type="ECO:0000313" key="2">
    <source>
        <dbReference type="Proteomes" id="UP000238707"/>
    </source>
</evidence>
<evidence type="ECO:0000313" key="1">
    <source>
        <dbReference type="EMBL" id="PQJ64310.1"/>
    </source>
</evidence>
<accession>A0A2S7VRP7</accession>
<organism evidence="1 2">
    <name type="scientific">Vibrio chagasii</name>
    <dbReference type="NCBI Taxonomy" id="170679"/>
    <lineage>
        <taxon>Bacteria</taxon>
        <taxon>Pseudomonadati</taxon>
        <taxon>Pseudomonadota</taxon>
        <taxon>Gammaproteobacteria</taxon>
        <taxon>Vibrionales</taxon>
        <taxon>Vibrionaceae</taxon>
        <taxon>Vibrio</taxon>
    </lineage>
</organism>
<dbReference type="AlphaFoldDB" id="A0A2S7VRP7"/>
<name>A0A2S7VRP7_9VIBR</name>
<sequence>MGNSIVDGVDEHDQPTMIVTPLSAADDPSNWNLQEEDLTFETHMSGWDAHLEHHFGELALGVSGHERSPGP</sequence>
<keyword evidence="2" id="KW-1185">Reference proteome</keyword>
<comment type="caution">
    <text evidence="1">The sequence shown here is derived from an EMBL/GenBank/DDBJ whole genome shotgun (WGS) entry which is preliminary data.</text>
</comment>
<protein>
    <submittedName>
        <fullName evidence="1">Uncharacterized protein</fullName>
    </submittedName>
</protein>
<dbReference type="Proteomes" id="UP000238707">
    <property type="component" value="Unassembled WGS sequence"/>
</dbReference>
<dbReference type="EMBL" id="MSCI01000001">
    <property type="protein sequence ID" value="PQJ64310.1"/>
    <property type="molecule type" value="Genomic_DNA"/>
</dbReference>
<reference evidence="1 2" key="1">
    <citation type="submission" date="2016-12" db="EMBL/GenBank/DDBJ databases">
        <title>Diversity of luminous bacteria.</title>
        <authorList>
            <person name="Yoshizawa S."/>
            <person name="Kogure K."/>
        </authorList>
    </citation>
    <scope>NUCLEOTIDE SEQUENCE [LARGE SCALE GENOMIC DNA]</scope>
    <source>
        <strain evidence="1 2">LC2-408</strain>
    </source>
</reference>
<gene>
    <name evidence="1" type="ORF">BTO10_05855</name>
</gene>